<protein>
    <submittedName>
        <fullName evidence="1">GTP-binding protein</fullName>
    </submittedName>
</protein>
<sequence>MAKCTVDLITGFLDAGKSSLIKSILNKKNYREEIIVIQCENGKEIFDLGFINKKRITIKDFSINYEMNVERILRLLRFYDPDRIIIECSVGKDINNLLEVLNSRELKPYLRIGNITNVIDVTTLNILLKNMSTAILPSLQVSNLIILNKCNKISEKLVDEHIVTIETLNLHGHIIVNRSKNDMENILDNGLVNRLLG</sequence>
<dbReference type="EMBL" id="CP051754">
    <property type="protein sequence ID" value="QPJ84471.1"/>
    <property type="molecule type" value="Genomic_DNA"/>
</dbReference>
<keyword evidence="2" id="KW-1185">Reference proteome</keyword>
<reference evidence="1" key="1">
    <citation type="submission" date="2020-04" db="EMBL/GenBank/DDBJ databases">
        <title>A novel bacterium ('Candidatus Sarcina troglodytae' sp. nov.) linked to a protracted, uniformly lethal epizootic among sanctuary western chimpanzees (Pan troglodytes verus) in Sierra Leone.</title>
        <authorList>
            <person name="Owens L.A."/>
            <person name="Colitti B."/>
            <person name="Hirji I."/>
            <person name="Pizaro A."/>
            <person name="Jaffe J.E."/>
            <person name="Moittie S."/>
            <person name="Bishop-Lilly K.A."/>
            <person name="Estrella L.A."/>
            <person name="Voegtly L.J."/>
            <person name="Kuhn J.H."/>
            <person name="Suen G."/>
            <person name="Deblois C.L."/>
            <person name="Dunn C."/>
            <person name="Juan-Salles C."/>
            <person name="Goldberg T.L."/>
        </authorList>
    </citation>
    <scope>NUCLEOTIDE SEQUENCE</scope>
    <source>
        <strain evidence="1">JB2</strain>
    </source>
</reference>
<evidence type="ECO:0000313" key="1">
    <source>
        <dbReference type="EMBL" id="QPJ84471.1"/>
    </source>
</evidence>
<evidence type="ECO:0000313" key="2">
    <source>
        <dbReference type="Proteomes" id="UP000594603"/>
    </source>
</evidence>
<dbReference type="Proteomes" id="UP000594603">
    <property type="component" value="Chromosome"/>
</dbReference>
<name>A0ACD1BAE7_9CLOT</name>
<gene>
    <name evidence="1" type="ORF">HH195_00350</name>
</gene>
<accession>A0ACD1BAE7</accession>
<proteinExistence type="predicted"/>
<organism evidence="1 2">
    <name type="scientific">Candidatus Sarcina troglodytae</name>
    <dbReference type="NCBI Taxonomy" id="2726954"/>
    <lineage>
        <taxon>Bacteria</taxon>
        <taxon>Bacillati</taxon>
        <taxon>Bacillota</taxon>
        <taxon>Clostridia</taxon>
        <taxon>Eubacteriales</taxon>
        <taxon>Clostridiaceae</taxon>
        <taxon>Sarcina</taxon>
    </lineage>
</organism>